<dbReference type="OrthoDB" id="798818at2"/>
<name>A0A3S3W908_9SPHI</name>
<reference evidence="1 2" key="1">
    <citation type="submission" date="2019-01" db="EMBL/GenBank/DDBJ databases">
        <title>Mucilaginibacter antarcticum sp. nov., isolated from antarctic soil.</title>
        <authorList>
            <person name="Yan Y.-Q."/>
            <person name="Du Z.-J."/>
        </authorList>
    </citation>
    <scope>NUCLEOTIDE SEQUENCE [LARGE SCALE GENOMIC DNA]</scope>
    <source>
        <strain evidence="1 2">F01003</strain>
    </source>
</reference>
<dbReference type="RefSeq" id="WP_128534677.1">
    <property type="nucleotide sequence ID" value="NZ_SBIW01000006.1"/>
</dbReference>
<gene>
    <name evidence="1" type="ORF">EPL05_14455</name>
</gene>
<comment type="caution">
    <text evidence="1">The sequence shown here is derived from an EMBL/GenBank/DDBJ whole genome shotgun (WGS) entry which is preliminary data.</text>
</comment>
<accession>A0A3S3W908</accession>
<proteinExistence type="predicted"/>
<organism evidence="1 2">
    <name type="scientific">Mucilaginibacter gilvus</name>
    <dbReference type="NCBI Taxonomy" id="2305909"/>
    <lineage>
        <taxon>Bacteria</taxon>
        <taxon>Pseudomonadati</taxon>
        <taxon>Bacteroidota</taxon>
        <taxon>Sphingobacteriia</taxon>
        <taxon>Sphingobacteriales</taxon>
        <taxon>Sphingobacteriaceae</taxon>
        <taxon>Mucilaginibacter</taxon>
    </lineage>
</organism>
<dbReference type="AlphaFoldDB" id="A0A3S3W908"/>
<evidence type="ECO:0000313" key="2">
    <source>
        <dbReference type="Proteomes" id="UP000286701"/>
    </source>
</evidence>
<dbReference type="Proteomes" id="UP000286701">
    <property type="component" value="Unassembled WGS sequence"/>
</dbReference>
<dbReference type="EMBL" id="SBIW01000006">
    <property type="protein sequence ID" value="RWY51259.1"/>
    <property type="molecule type" value="Genomic_DNA"/>
</dbReference>
<sequence>MDRFQIQCILSTGQADLQLDIKKMPGEKGPCFMITEKGLFKGYLASQKNGVFKIIGEASYNDHDISLIAHQIAHVHR</sequence>
<keyword evidence="2" id="KW-1185">Reference proteome</keyword>
<evidence type="ECO:0000313" key="1">
    <source>
        <dbReference type="EMBL" id="RWY51259.1"/>
    </source>
</evidence>
<protein>
    <submittedName>
        <fullName evidence="1">Uncharacterized protein</fullName>
    </submittedName>
</protein>